<feature type="domain" description="Transglutaminase-like" evidence="1">
    <location>
        <begin position="175"/>
        <end position="242"/>
    </location>
</feature>
<dbReference type="Proteomes" id="UP001596189">
    <property type="component" value="Unassembled WGS sequence"/>
</dbReference>
<dbReference type="InterPro" id="IPR038765">
    <property type="entry name" value="Papain-like_cys_pep_sf"/>
</dbReference>
<dbReference type="Pfam" id="PF08379">
    <property type="entry name" value="Bact_transglu_N"/>
    <property type="match status" value="1"/>
</dbReference>
<comment type="caution">
    <text evidence="2">The sequence shown here is derived from an EMBL/GenBank/DDBJ whole genome shotgun (WGS) entry which is preliminary data.</text>
</comment>
<dbReference type="SUPFAM" id="SSF54001">
    <property type="entry name" value="Cysteine proteinases"/>
    <property type="match status" value="1"/>
</dbReference>
<dbReference type="RefSeq" id="WP_345717809.1">
    <property type="nucleotide sequence ID" value="NZ_BAABFP010000007.1"/>
</dbReference>
<dbReference type="PANTHER" id="PTHR33490:SF6">
    <property type="entry name" value="SLL1049 PROTEIN"/>
    <property type="match status" value="1"/>
</dbReference>
<dbReference type="Pfam" id="PF01841">
    <property type="entry name" value="Transglut_core"/>
    <property type="match status" value="1"/>
</dbReference>
<organism evidence="2 3">
    <name type="scientific">Angustibacter luteus</name>
    <dbReference type="NCBI Taxonomy" id="658456"/>
    <lineage>
        <taxon>Bacteria</taxon>
        <taxon>Bacillati</taxon>
        <taxon>Actinomycetota</taxon>
        <taxon>Actinomycetes</taxon>
        <taxon>Kineosporiales</taxon>
        <taxon>Kineosporiaceae</taxon>
    </lineage>
</organism>
<dbReference type="EMBL" id="JBHSRD010000008">
    <property type="protein sequence ID" value="MFC6009292.1"/>
    <property type="molecule type" value="Genomic_DNA"/>
</dbReference>
<proteinExistence type="predicted"/>
<evidence type="ECO:0000313" key="3">
    <source>
        <dbReference type="Proteomes" id="UP001596189"/>
    </source>
</evidence>
<dbReference type="InterPro" id="IPR013589">
    <property type="entry name" value="Bac_transglu_N"/>
</dbReference>
<reference evidence="3" key="1">
    <citation type="journal article" date="2019" name="Int. J. Syst. Evol. Microbiol.">
        <title>The Global Catalogue of Microorganisms (GCM) 10K type strain sequencing project: providing services to taxonomists for standard genome sequencing and annotation.</title>
        <authorList>
            <consortium name="The Broad Institute Genomics Platform"/>
            <consortium name="The Broad Institute Genome Sequencing Center for Infectious Disease"/>
            <person name="Wu L."/>
            <person name="Ma J."/>
        </authorList>
    </citation>
    <scope>NUCLEOTIDE SEQUENCE [LARGE SCALE GENOMIC DNA]</scope>
    <source>
        <strain evidence="3">KACC 14249</strain>
    </source>
</reference>
<evidence type="ECO:0000259" key="1">
    <source>
        <dbReference type="SMART" id="SM00460"/>
    </source>
</evidence>
<dbReference type="SMART" id="SM00460">
    <property type="entry name" value="TGc"/>
    <property type="match status" value="1"/>
</dbReference>
<evidence type="ECO:0000313" key="2">
    <source>
        <dbReference type="EMBL" id="MFC6009292.1"/>
    </source>
</evidence>
<dbReference type="Gene3D" id="3.10.620.30">
    <property type="match status" value="1"/>
</dbReference>
<dbReference type="InterPro" id="IPR002931">
    <property type="entry name" value="Transglutaminase-like"/>
</dbReference>
<protein>
    <submittedName>
        <fullName evidence="2">Transglutaminase family protein</fullName>
    </submittedName>
</protein>
<gene>
    <name evidence="2" type="ORF">ACFQDO_19350</name>
</gene>
<dbReference type="PANTHER" id="PTHR33490">
    <property type="entry name" value="BLR5614 PROTEIN-RELATED"/>
    <property type="match status" value="1"/>
</dbReference>
<keyword evidence="3" id="KW-1185">Reference proteome</keyword>
<name>A0ABW1JKA2_9ACTN</name>
<sequence length="287" mass="31024">MSLAPLGPSGPRLRVEHVSRFRYESTVSASYNECRLLPTSDARQQVLSARVSVEPVTWRREYVDYWGTRVVGFEVHTEHDELEVVGAVDAVVAPAGTPPDAGWDAVRDPAVRDRWCEFLVATQRSRPSEELAALAQDAAAGLAPSVAAQAVCQLVSDRLTYRPGSTGVHTLAMEAWDAQSGVCQDFAQLAVGALRSVGLPARYVSGYLHPKADAEIGQTERGESHAWVEWWAGEWYGWDPTNVKPAGHQHIVTGRGRDYGDVPPVRGILAGGGAAQLTVQVSVTTLS</sequence>
<accession>A0ABW1JKA2</accession>